<gene>
    <name evidence="3" type="ORF">CWB98_04600</name>
</gene>
<dbReference type="AlphaFoldDB" id="A0A5S3X3W7"/>
<reference evidence="4" key="2">
    <citation type="submission" date="2019-06" db="EMBL/GenBank/DDBJ databases">
        <title>Co-occurence of chitin degradation, pigmentation and bioactivity in marine Pseudoalteromonas.</title>
        <authorList>
            <person name="Sonnenschein E.C."/>
            <person name="Bech P.K."/>
        </authorList>
    </citation>
    <scope>NUCLEOTIDE SEQUENCE [LARGE SCALE GENOMIC DNA]</scope>
    <source>
        <strain evidence="4">S2599</strain>
    </source>
</reference>
<reference evidence="3 4" key="1">
    <citation type="submission" date="2018-01" db="EMBL/GenBank/DDBJ databases">
        <authorList>
            <person name="Paulsen S."/>
            <person name="Gram L.K."/>
        </authorList>
    </citation>
    <scope>NUCLEOTIDE SEQUENCE [LARGE SCALE GENOMIC DNA]</scope>
    <source>
        <strain evidence="3 4">S2599</strain>
    </source>
</reference>
<accession>A0A5S3X3W7</accession>
<keyword evidence="1" id="KW-0732">Signal</keyword>
<dbReference type="RefSeq" id="WP_138543780.1">
    <property type="nucleotide sequence ID" value="NZ_PNCJ01000007.1"/>
</dbReference>
<dbReference type="NCBIfam" id="NF040941">
    <property type="entry name" value="GGGWT_bact"/>
    <property type="match status" value="1"/>
</dbReference>
<sequence>MFKKLALVAAMSFASQAAADHSTGSLLLNHQPTTLDMSAFNQPVLITGVPSFKDAEPGVVSVTSLTANTASLAFKEWDNYDGVHDEELVPYLIFEKGRYEYADGTIIEAGQIDLSSNNQFVLFQEAFPEVPKLYLTAGTNNANRAFNVRSSSLTRQSFKTQLNYAESVNSNSVNEIVNYVAIYAPNKTVDMANGDTFVLNSELLNHTGIQVGSKQLFIQEEQSRDQETVHVRESVSILRIGEYVFATDNSSYGGDTYSLRSVPLNTELTFTPGEQTGERGNIALNGTNGLTTSNFTASSTYSTYIPAAAFDGYNGGTLINSDTRGKTNSGAWLGYQNNAPQWLQVSFAKTAYITGFKTFVYTGAVTPGMSPRRVTLQVSDDNINFHDHETFTLDKVNENQFTLLSPATGKHIRLVVHATHGHNAIVIGELEYYGQFIENDTTQPPTTEPSPDAITCASIKRETSNAVNGTYYVEPSNQYKGNGFQAYCNMTELDGGWTLVANHQDGLDALTTKTQVLPAEPGVLTDMQWRSIINSMQVGIMTIDEHGKIAFISKDKLLGGNCVATNEVASLTFPPVPFDVALLWHDEVVGCSSTGLDYSYIALSTKHTSRSDSHLTVGASLYQHGTKFDIWPYTHAKYSGAEQNQLLIYVK</sequence>
<feature type="chain" id="PRO_5024453750" description="F5/8 type C domain-containing protein" evidence="1">
    <location>
        <begin position="20"/>
        <end position="651"/>
    </location>
</feature>
<feature type="signal peptide" evidence="1">
    <location>
        <begin position="1"/>
        <end position="19"/>
    </location>
</feature>
<dbReference type="Pfam" id="PF00754">
    <property type="entry name" value="F5_F8_type_C"/>
    <property type="match status" value="1"/>
</dbReference>
<evidence type="ECO:0000259" key="2">
    <source>
        <dbReference type="PROSITE" id="PS50022"/>
    </source>
</evidence>
<comment type="caution">
    <text evidence="3">The sequence shown here is derived from an EMBL/GenBank/DDBJ whole genome shotgun (WGS) entry which is preliminary data.</text>
</comment>
<feature type="domain" description="F5/8 type C" evidence="2">
    <location>
        <begin position="276"/>
        <end position="435"/>
    </location>
</feature>
<dbReference type="SUPFAM" id="SSF49785">
    <property type="entry name" value="Galactose-binding domain-like"/>
    <property type="match status" value="1"/>
</dbReference>
<dbReference type="InterPro" id="IPR008979">
    <property type="entry name" value="Galactose-bd-like_sf"/>
</dbReference>
<dbReference type="EMBL" id="PNCJ01000007">
    <property type="protein sequence ID" value="TMP38969.1"/>
    <property type="molecule type" value="Genomic_DNA"/>
</dbReference>
<proteinExistence type="predicted"/>
<dbReference type="OrthoDB" id="6396696at2"/>
<evidence type="ECO:0000313" key="4">
    <source>
        <dbReference type="Proteomes" id="UP000306719"/>
    </source>
</evidence>
<dbReference type="PROSITE" id="PS50022">
    <property type="entry name" value="FA58C_3"/>
    <property type="match status" value="1"/>
</dbReference>
<dbReference type="InterPro" id="IPR014716">
    <property type="entry name" value="Fibrinogen_a/b/g_C_1"/>
</dbReference>
<dbReference type="Gene3D" id="2.60.120.260">
    <property type="entry name" value="Galactose-binding domain-like"/>
    <property type="match status" value="1"/>
</dbReference>
<dbReference type="Gene3D" id="3.90.215.10">
    <property type="entry name" value="Gamma Fibrinogen, chain A, domain 1"/>
    <property type="match status" value="1"/>
</dbReference>
<dbReference type="SUPFAM" id="SSF56496">
    <property type="entry name" value="Fibrinogen C-terminal domain-like"/>
    <property type="match status" value="1"/>
</dbReference>
<evidence type="ECO:0000256" key="1">
    <source>
        <dbReference type="SAM" id="SignalP"/>
    </source>
</evidence>
<evidence type="ECO:0000313" key="3">
    <source>
        <dbReference type="EMBL" id="TMP38969.1"/>
    </source>
</evidence>
<name>A0A5S3X3W7_9GAMM</name>
<organism evidence="3 4">
    <name type="scientific">Pseudoalteromonas rubra</name>
    <dbReference type="NCBI Taxonomy" id="43658"/>
    <lineage>
        <taxon>Bacteria</taxon>
        <taxon>Pseudomonadati</taxon>
        <taxon>Pseudomonadota</taxon>
        <taxon>Gammaproteobacteria</taxon>
        <taxon>Alteromonadales</taxon>
        <taxon>Pseudoalteromonadaceae</taxon>
        <taxon>Pseudoalteromonas</taxon>
    </lineage>
</organism>
<dbReference type="InterPro" id="IPR036056">
    <property type="entry name" value="Fibrinogen-like_C"/>
</dbReference>
<protein>
    <recommendedName>
        <fullName evidence="2">F5/8 type C domain-containing protein</fullName>
    </recommendedName>
</protein>
<dbReference type="InterPro" id="IPR000421">
    <property type="entry name" value="FA58C"/>
</dbReference>
<dbReference type="Proteomes" id="UP000306719">
    <property type="component" value="Unassembled WGS sequence"/>
</dbReference>